<feature type="chain" id="PRO_5016133057" description="RcnB family protein" evidence="1">
    <location>
        <begin position="26"/>
        <end position="174"/>
    </location>
</feature>
<reference evidence="2 3" key="1">
    <citation type="submission" date="2017-08" db="EMBL/GenBank/DDBJ databases">
        <title>Infants hospitalized years apart are colonized by the same room-sourced microbial strains.</title>
        <authorList>
            <person name="Brooks B."/>
            <person name="Olm M.R."/>
            <person name="Firek B.A."/>
            <person name="Baker R."/>
            <person name="Thomas B.C."/>
            <person name="Morowitz M.J."/>
            <person name="Banfield J.F."/>
        </authorList>
    </citation>
    <scope>NUCLEOTIDE SEQUENCE [LARGE SCALE GENOMIC DNA]</scope>
    <source>
        <strain evidence="2">S2_006_000_R2_64</strain>
    </source>
</reference>
<dbReference type="Proteomes" id="UP000249739">
    <property type="component" value="Unassembled WGS sequence"/>
</dbReference>
<feature type="signal peptide" evidence="1">
    <location>
        <begin position="1"/>
        <end position="25"/>
    </location>
</feature>
<protein>
    <recommendedName>
        <fullName evidence="4">RcnB family protein</fullName>
    </recommendedName>
</protein>
<dbReference type="Gene3D" id="3.10.450.160">
    <property type="entry name" value="inner membrane protein cigr"/>
    <property type="match status" value="1"/>
</dbReference>
<evidence type="ECO:0000256" key="1">
    <source>
        <dbReference type="SAM" id="SignalP"/>
    </source>
</evidence>
<keyword evidence="1" id="KW-0732">Signal</keyword>
<dbReference type="EMBL" id="QFOT01000123">
    <property type="protein sequence ID" value="PZP54609.1"/>
    <property type="molecule type" value="Genomic_DNA"/>
</dbReference>
<proteinExistence type="predicted"/>
<evidence type="ECO:0000313" key="2">
    <source>
        <dbReference type="EMBL" id="PZP54609.1"/>
    </source>
</evidence>
<evidence type="ECO:0008006" key="4">
    <source>
        <dbReference type="Google" id="ProtNLM"/>
    </source>
</evidence>
<organism evidence="2 3">
    <name type="scientific">Micavibrio aeruginosavorus</name>
    <dbReference type="NCBI Taxonomy" id="349221"/>
    <lineage>
        <taxon>Bacteria</taxon>
        <taxon>Pseudomonadati</taxon>
        <taxon>Bdellovibrionota</taxon>
        <taxon>Bdellovibrionia</taxon>
        <taxon>Bdellovibrionales</taxon>
        <taxon>Pseudobdellovibrionaceae</taxon>
        <taxon>Micavibrio</taxon>
    </lineage>
</organism>
<dbReference type="Pfam" id="PF11776">
    <property type="entry name" value="RcnB"/>
    <property type="match status" value="1"/>
</dbReference>
<accession>A0A2W5HLF5</accession>
<dbReference type="InterPro" id="IPR024572">
    <property type="entry name" value="RcnB"/>
</dbReference>
<comment type="caution">
    <text evidence="2">The sequence shown here is derived from an EMBL/GenBank/DDBJ whole genome shotgun (WGS) entry which is preliminary data.</text>
</comment>
<evidence type="ECO:0000313" key="3">
    <source>
        <dbReference type="Proteomes" id="UP000249739"/>
    </source>
</evidence>
<name>A0A2W5HLF5_9BACT</name>
<gene>
    <name evidence="2" type="ORF">DI586_09380</name>
</gene>
<sequence length="174" mass="20284">MKRLLFAVAALTLISAVATPSTANADNDRRGWKNTKNYHDWDKKKHWHDDNHRPKKVFYYSPTYYQPPRSTVVYYNTPSSYYYNNGGTYFSQTQRGPTTYTETYYPDGSYARSYVVGGYLPKNRHWRPMNDYVRFGLPAPRRGERWVYEDRDAVLISEATSRIISGVLLAAAVR</sequence>
<dbReference type="AlphaFoldDB" id="A0A2W5HLF5"/>